<accession>A0ABQ0DZR9</accession>
<dbReference type="Proteomes" id="UP001628220">
    <property type="component" value="Unassembled WGS sequence"/>
</dbReference>
<evidence type="ECO:0000256" key="6">
    <source>
        <dbReference type="ARBA" id="ARBA00022842"/>
    </source>
</evidence>
<dbReference type="PANTHER" id="PTHR21342">
    <property type="entry name" value="PHOSPHOPANTETHEINE ADENYLYLTRANSFERASE"/>
    <property type="match status" value="1"/>
</dbReference>
<reference evidence="11 12" key="1">
    <citation type="journal article" date="2025" name="Int. J. Syst. Evol. Microbiol.">
        <title>Desulfovibrio falkowii sp. nov., Porphyromonas miyakawae sp. nov., Mediterraneibacter flintii sp. nov. and Owariibacterium komagatae gen. nov., sp. nov., isolated from human faeces.</title>
        <authorList>
            <person name="Hamaguchi T."/>
            <person name="Ohara M."/>
            <person name="Hisatomi A."/>
            <person name="Sekiguchi K."/>
            <person name="Takeda J.I."/>
            <person name="Ueyama J."/>
            <person name="Ito M."/>
            <person name="Nishiwaki H."/>
            <person name="Ogi T."/>
            <person name="Hirayama M."/>
            <person name="Ohkuma M."/>
            <person name="Sakamoto M."/>
            <person name="Ohno K."/>
        </authorList>
    </citation>
    <scope>NUCLEOTIDE SEQUENCE [LARGE SCALE GENOMIC DNA]</scope>
    <source>
        <strain evidence="11 12">13CB11C</strain>
    </source>
</reference>
<evidence type="ECO:0000256" key="9">
    <source>
        <dbReference type="HAMAP-Rule" id="MF_00151"/>
    </source>
</evidence>
<keyword evidence="5 9" id="KW-0067">ATP-binding</keyword>
<gene>
    <name evidence="9 11" type="primary">coaD</name>
    <name evidence="11" type="ORF">Tsumi_00470</name>
</gene>
<evidence type="ECO:0000313" key="11">
    <source>
        <dbReference type="EMBL" id="GAB1250943.1"/>
    </source>
</evidence>
<dbReference type="NCBIfam" id="TIGR01510">
    <property type="entry name" value="coaD_prev_kdtB"/>
    <property type="match status" value="1"/>
</dbReference>
<feature type="binding site" evidence="9">
    <location>
        <begin position="95"/>
        <end position="97"/>
    </location>
    <ligand>
        <name>ATP</name>
        <dbReference type="ChEBI" id="CHEBI:30616"/>
    </ligand>
</feature>
<evidence type="ECO:0000313" key="12">
    <source>
        <dbReference type="Proteomes" id="UP001628220"/>
    </source>
</evidence>
<comment type="function">
    <text evidence="9">Reversibly transfers an adenylyl group from ATP to 4'-phosphopantetheine, yielding dephospho-CoA (dPCoA) and pyrophosphate.</text>
</comment>
<feature type="binding site" evidence="9">
    <location>
        <position position="24"/>
    </location>
    <ligand>
        <name>ATP</name>
        <dbReference type="ChEBI" id="CHEBI:30616"/>
    </ligand>
</feature>
<feature type="binding site" evidence="9">
    <location>
        <begin position="16"/>
        <end position="17"/>
    </location>
    <ligand>
        <name>ATP</name>
        <dbReference type="ChEBI" id="CHEBI:30616"/>
    </ligand>
</feature>
<evidence type="ECO:0000256" key="4">
    <source>
        <dbReference type="ARBA" id="ARBA00022741"/>
    </source>
</evidence>
<feature type="binding site" evidence="9">
    <location>
        <position position="94"/>
    </location>
    <ligand>
        <name>substrate</name>
    </ligand>
</feature>
<dbReference type="PANTHER" id="PTHR21342:SF1">
    <property type="entry name" value="PHOSPHOPANTETHEINE ADENYLYLTRANSFERASE"/>
    <property type="match status" value="1"/>
</dbReference>
<dbReference type="SUPFAM" id="SSF52374">
    <property type="entry name" value="Nucleotidylyl transferase"/>
    <property type="match status" value="1"/>
</dbReference>
<keyword evidence="1 9" id="KW-0963">Cytoplasm</keyword>
<keyword evidence="4 9" id="KW-0547">Nucleotide-binding</keyword>
<feature type="site" description="Transition state stabilizer" evidence="9">
    <location>
        <position position="24"/>
    </location>
</feature>
<protein>
    <recommendedName>
        <fullName evidence="9">Phosphopantetheine adenylyltransferase</fullName>
        <ecNumber evidence="9">2.7.7.3</ecNumber>
    </recommendedName>
    <alternativeName>
        <fullName evidence="9">Dephospho-CoA pyrophosphorylase</fullName>
    </alternativeName>
    <alternativeName>
        <fullName evidence="9">Pantetheine-phosphate adenylyltransferase</fullName>
        <shortName evidence="9">PPAT</shortName>
    </alternativeName>
</protein>
<dbReference type="InterPro" id="IPR001980">
    <property type="entry name" value="PPAT"/>
</dbReference>
<evidence type="ECO:0000256" key="7">
    <source>
        <dbReference type="ARBA" id="ARBA00022993"/>
    </source>
</evidence>
<feature type="binding site" evidence="9">
    <location>
        <position position="105"/>
    </location>
    <ligand>
        <name>ATP</name>
        <dbReference type="ChEBI" id="CHEBI:30616"/>
    </ligand>
</feature>
<proteinExistence type="inferred from homology"/>
<comment type="subunit">
    <text evidence="9">Homohexamer.</text>
</comment>
<evidence type="ECO:0000256" key="5">
    <source>
        <dbReference type="ARBA" id="ARBA00022840"/>
    </source>
</evidence>
<dbReference type="GO" id="GO:0016779">
    <property type="term" value="F:nucleotidyltransferase activity"/>
    <property type="evidence" value="ECO:0007669"/>
    <property type="project" value="UniProtKB-KW"/>
</dbReference>
<comment type="caution">
    <text evidence="11">The sequence shown here is derived from an EMBL/GenBank/DDBJ whole genome shotgun (WGS) entry which is preliminary data.</text>
</comment>
<name>A0ABQ0DZR9_9PORP</name>
<dbReference type="Gene3D" id="3.40.50.620">
    <property type="entry name" value="HUPs"/>
    <property type="match status" value="1"/>
</dbReference>
<organism evidence="11 12">
    <name type="scientific">Porphyromonas miyakawae</name>
    <dbReference type="NCBI Taxonomy" id="3137470"/>
    <lineage>
        <taxon>Bacteria</taxon>
        <taxon>Pseudomonadati</taxon>
        <taxon>Bacteroidota</taxon>
        <taxon>Bacteroidia</taxon>
        <taxon>Bacteroidales</taxon>
        <taxon>Porphyromonadaceae</taxon>
        <taxon>Porphyromonas</taxon>
    </lineage>
</organism>
<evidence type="ECO:0000256" key="1">
    <source>
        <dbReference type="ARBA" id="ARBA00022490"/>
    </source>
</evidence>
<comment type="catalytic activity">
    <reaction evidence="8 9">
        <text>(R)-4'-phosphopantetheine + ATP + H(+) = 3'-dephospho-CoA + diphosphate</text>
        <dbReference type="Rhea" id="RHEA:19801"/>
        <dbReference type="ChEBI" id="CHEBI:15378"/>
        <dbReference type="ChEBI" id="CHEBI:30616"/>
        <dbReference type="ChEBI" id="CHEBI:33019"/>
        <dbReference type="ChEBI" id="CHEBI:57328"/>
        <dbReference type="ChEBI" id="CHEBI:61723"/>
        <dbReference type="EC" id="2.7.7.3"/>
    </reaction>
</comment>
<dbReference type="Pfam" id="PF01467">
    <property type="entry name" value="CTP_transf_like"/>
    <property type="match status" value="1"/>
</dbReference>
<sequence>MSNTETSEKVAIFAGSFDPFTIGHNDIVERALRLFDKVIIAIGVNGKKKPMFSAQVRHRQIGDYYKDNQRIEVITFSGLTADLVAQYKASALVRGIRSGVDYEYERTLADINHQLSGVDTVLLFTQQNLSHISSGSVRELISYGYDVSGMLPPGFEL</sequence>
<dbReference type="InterPro" id="IPR014729">
    <property type="entry name" value="Rossmann-like_a/b/a_fold"/>
</dbReference>
<dbReference type="EC" id="2.7.7.3" evidence="9"/>
<keyword evidence="12" id="KW-1185">Reference proteome</keyword>
<comment type="subcellular location">
    <subcellularLocation>
        <location evidence="9">Cytoplasm</location>
    </subcellularLocation>
</comment>
<keyword evidence="6 9" id="KW-0460">Magnesium</keyword>
<evidence type="ECO:0000256" key="2">
    <source>
        <dbReference type="ARBA" id="ARBA00022679"/>
    </source>
</evidence>
<feature type="binding site" evidence="9">
    <location>
        <position position="16"/>
    </location>
    <ligand>
        <name>substrate</name>
    </ligand>
</feature>
<keyword evidence="2 9" id="KW-0808">Transferase</keyword>
<dbReference type="HAMAP" id="MF_00151">
    <property type="entry name" value="PPAT_bact"/>
    <property type="match status" value="1"/>
</dbReference>
<comment type="cofactor">
    <cofactor evidence="9">
        <name>Mg(2+)</name>
        <dbReference type="ChEBI" id="CHEBI:18420"/>
    </cofactor>
</comment>
<evidence type="ECO:0000256" key="3">
    <source>
        <dbReference type="ARBA" id="ARBA00022695"/>
    </source>
</evidence>
<feature type="binding site" evidence="9">
    <location>
        <position position="48"/>
    </location>
    <ligand>
        <name>substrate</name>
    </ligand>
</feature>
<comment type="pathway">
    <text evidence="9">Cofactor biosynthesis; coenzyme A biosynthesis; CoA from (R)-pantothenate: step 4/5.</text>
</comment>
<dbReference type="InterPro" id="IPR004821">
    <property type="entry name" value="Cyt_trans-like"/>
</dbReference>
<feature type="binding site" evidence="9">
    <location>
        <position position="80"/>
    </location>
    <ligand>
        <name>substrate</name>
    </ligand>
</feature>
<comment type="similarity">
    <text evidence="9">Belongs to the bacterial CoaD family.</text>
</comment>
<dbReference type="EMBL" id="BAAFSF010000001">
    <property type="protein sequence ID" value="GAB1250943.1"/>
    <property type="molecule type" value="Genomic_DNA"/>
</dbReference>
<evidence type="ECO:0000259" key="10">
    <source>
        <dbReference type="Pfam" id="PF01467"/>
    </source>
</evidence>
<evidence type="ECO:0000256" key="8">
    <source>
        <dbReference type="ARBA" id="ARBA00029346"/>
    </source>
</evidence>
<dbReference type="NCBIfam" id="TIGR00125">
    <property type="entry name" value="cyt_tran_rel"/>
    <property type="match status" value="1"/>
</dbReference>
<feature type="domain" description="Cytidyltransferase-like" evidence="10">
    <location>
        <begin position="12"/>
        <end position="139"/>
    </location>
</feature>
<keyword evidence="3 9" id="KW-0548">Nucleotidyltransferase</keyword>
<feature type="binding site" evidence="9">
    <location>
        <begin position="129"/>
        <end position="135"/>
    </location>
    <ligand>
        <name>ATP</name>
        <dbReference type="ChEBI" id="CHEBI:30616"/>
    </ligand>
</feature>
<dbReference type="RefSeq" id="WP_411914771.1">
    <property type="nucleotide sequence ID" value="NZ_BAAFSF010000001.1"/>
</dbReference>
<keyword evidence="7 9" id="KW-0173">Coenzyme A biosynthesis</keyword>
<dbReference type="PRINTS" id="PR01020">
    <property type="entry name" value="LPSBIOSNTHSS"/>
</dbReference>